<proteinExistence type="predicted"/>
<dbReference type="Proteomes" id="UP001219605">
    <property type="component" value="Chromosome"/>
</dbReference>
<keyword evidence="3" id="KW-1185">Reference proteome</keyword>
<dbReference type="EMBL" id="CP118615">
    <property type="protein sequence ID" value="WDZ87156.1"/>
    <property type="molecule type" value="Genomic_DNA"/>
</dbReference>
<evidence type="ECO:0000256" key="1">
    <source>
        <dbReference type="SAM" id="Phobius"/>
    </source>
</evidence>
<sequence length="108" mass="11917">MYDTLNRPSTTAQQQTRRGPRRITKIMCTLATIKSAYVVVLLLSGGSIGLSRLELIHVFCAAILGFPALYLLAQDMLAAPSSQERAKVFRLGLRIGRFCRVGPAYCRS</sequence>
<evidence type="ECO:0000313" key="3">
    <source>
        <dbReference type="Proteomes" id="UP001219605"/>
    </source>
</evidence>
<evidence type="ECO:0000313" key="2">
    <source>
        <dbReference type="EMBL" id="WDZ87156.1"/>
    </source>
</evidence>
<accession>A0ABY7ZVS2</accession>
<feature type="transmembrane region" description="Helical" evidence="1">
    <location>
        <begin position="55"/>
        <end position="73"/>
    </location>
</feature>
<reference evidence="2 3" key="1">
    <citation type="submission" date="2023-02" db="EMBL/GenBank/DDBJ databases">
        <authorList>
            <person name="Mo P."/>
        </authorList>
    </citation>
    <scope>NUCLEOTIDE SEQUENCE [LARGE SCALE GENOMIC DNA]</scope>
    <source>
        <strain evidence="2 3">HUAS 3</strain>
    </source>
</reference>
<organism evidence="2 3">
    <name type="scientific">Micromonospora cathayae</name>
    <dbReference type="NCBI Taxonomy" id="3028804"/>
    <lineage>
        <taxon>Bacteria</taxon>
        <taxon>Bacillati</taxon>
        <taxon>Actinomycetota</taxon>
        <taxon>Actinomycetes</taxon>
        <taxon>Micromonosporales</taxon>
        <taxon>Micromonosporaceae</taxon>
        <taxon>Micromonospora</taxon>
    </lineage>
</organism>
<feature type="transmembrane region" description="Helical" evidence="1">
    <location>
        <begin position="26"/>
        <end position="49"/>
    </location>
</feature>
<protein>
    <submittedName>
        <fullName evidence="2">Uncharacterized protein</fullName>
    </submittedName>
</protein>
<keyword evidence="1" id="KW-0812">Transmembrane</keyword>
<gene>
    <name evidence="2" type="ORF">PVK37_12510</name>
</gene>
<keyword evidence="1" id="KW-0472">Membrane</keyword>
<name>A0ABY7ZVS2_9ACTN</name>
<keyword evidence="1" id="KW-1133">Transmembrane helix</keyword>
<dbReference type="RefSeq" id="WP_275034048.1">
    <property type="nucleotide sequence ID" value="NZ_CP118615.1"/>
</dbReference>